<dbReference type="AlphaFoldDB" id="A0A4Y2IY56"/>
<evidence type="ECO:0000313" key="1">
    <source>
        <dbReference type="EMBL" id="GBM82595.1"/>
    </source>
</evidence>
<keyword evidence="2" id="KW-1185">Reference proteome</keyword>
<accession>A0A4Y2IY56</accession>
<comment type="caution">
    <text evidence="1">The sequence shown here is derived from an EMBL/GenBank/DDBJ whole genome shotgun (WGS) entry which is preliminary data.</text>
</comment>
<sequence length="159" mass="18525">MASQFIRWHFIPPYSPHFGGIWEATVKQRKNYFLRACRADVLNFEELSTLLCQVEACPYSRPLVPFSSDPSDVRALSPGHFLIGSPLLEILDSDHEGDLVLTSRSYLFQSIRQNFWKDRKKYLHHLQRQSRWTCDFPTRKESSTFHFNLKPQATTPGGH</sequence>
<dbReference type="EMBL" id="BGPR01003020">
    <property type="protein sequence ID" value="GBM82595.1"/>
    <property type="molecule type" value="Genomic_DNA"/>
</dbReference>
<protein>
    <submittedName>
        <fullName evidence="1">Uncharacterized protein</fullName>
    </submittedName>
</protein>
<gene>
    <name evidence="1" type="ORF">AVEN_201874_1</name>
</gene>
<dbReference type="InterPro" id="IPR036397">
    <property type="entry name" value="RNaseH_sf"/>
</dbReference>
<dbReference type="Proteomes" id="UP000499080">
    <property type="component" value="Unassembled WGS sequence"/>
</dbReference>
<proteinExistence type="predicted"/>
<name>A0A4Y2IY56_ARAVE</name>
<dbReference type="PANTHER" id="PTHR47331">
    <property type="entry name" value="PHD-TYPE DOMAIN-CONTAINING PROTEIN"/>
    <property type="match status" value="1"/>
</dbReference>
<organism evidence="1 2">
    <name type="scientific">Araneus ventricosus</name>
    <name type="common">Orbweaver spider</name>
    <name type="synonym">Epeira ventricosa</name>
    <dbReference type="NCBI Taxonomy" id="182803"/>
    <lineage>
        <taxon>Eukaryota</taxon>
        <taxon>Metazoa</taxon>
        <taxon>Ecdysozoa</taxon>
        <taxon>Arthropoda</taxon>
        <taxon>Chelicerata</taxon>
        <taxon>Arachnida</taxon>
        <taxon>Araneae</taxon>
        <taxon>Araneomorphae</taxon>
        <taxon>Entelegynae</taxon>
        <taxon>Araneoidea</taxon>
        <taxon>Araneidae</taxon>
        <taxon>Araneus</taxon>
    </lineage>
</organism>
<dbReference type="GO" id="GO:0003676">
    <property type="term" value="F:nucleic acid binding"/>
    <property type="evidence" value="ECO:0007669"/>
    <property type="project" value="InterPro"/>
</dbReference>
<reference evidence="1 2" key="1">
    <citation type="journal article" date="2019" name="Sci. Rep.">
        <title>Orb-weaving spider Araneus ventricosus genome elucidates the spidroin gene catalogue.</title>
        <authorList>
            <person name="Kono N."/>
            <person name="Nakamura H."/>
            <person name="Ohtoshi R."/>
            <person name="Moran D.A.P."/>
            <person name="Shinohara A."/>
            <person name="Yoshida Y."/>
            <person name="Fujiwara M."/>
            <person name="Mori M."/>
            <person name="Tomita M."/>
            <person name="Arakawa K."/>
        </authorList>
    </citation>
    <scope>NUCLEOTIDE SEQUENCE [LARGE SCALE GENOMIC DNA]</scope>
</reference>
<evidence type="ECO:0000313" key="2">
    <source>
        <dbReference type="Proteomes" id="UP000499080"/>
    </source>
</evidence>
<dbReference type="Gene3D" id="3.30.420.10">
    <property type="entry name" value="Ribonuclease H-like superfamily/Ribonuclease H"/>
    <property type="match status" value="1"/>
</dbReference>